<dbReference type="RefSeq" id="WP_100232306.1">
    <property type="nucleotide sequence ID" value="NZ_PGVG01000008.1"/>
</dbReference>
<dbReference type="GO" id="GO:0003677">
    <property type="term" value="F:DNA binding"/>
    <property type="evidence" value="ECO:0007669"/>
    <property type="project" value="UniProtKB-KW"/>
</dbReference>
<evidence type="ECO:0000313" key="5">
    <source>
        <dbReference type="EMBL" id="PJG54938.1"/>
    </source>
</evidence>
<dbReference type="InterPro" id="IPR036390">
    <property type="entry name" value="WH_DNA-bd_sf"/>
</dbReference>
<dbReference type="InterPro" id="IPR008920">
    <property type="entry name" value="TF_FadR/GntR_C"/>
</dbReference>
<feature type="domain" description="HTH gntR-type" evidence="4">
    <location>
        <begin position="17"/>
        <end position="85"/>
    </location>
</feature>
<dbReference type="SUPFAM" id="SSF48008">
    <property type="entry name" value="GntR ligand-binding domain-like"/>
    <property type="match status" value="1"/>
</dbReference>
<proteinExistence type="predicted"/>
<dbReference type="SMART" id="SM00895">
    <property type="entry name" value="FCD"/>
    <property type="match status" value="1"/>
</dbReference>
<dbReference type="PRINTS" id="PR00035">
    <property type="entry name" value="HTHGNTR"/>
</dbReference>
<dbReference type="InterPro" id="IPR000524">
    <property type="entry name" value="Tscrpt_reg_HTH_GntR"/>
</dbReference>
<organism evidence="5 6">
    <name type="scientific">Bradyrhizobium forestalis</name>
    <dbReference type="NCBI Taxonomy" id="1419263"/>
    <lineage>
        <taxon>Bacteria</taxon>
        <taxon>Pseudomonadati</taxon>
        <taxon>Pseudomonadota</taxon>
        <taxon>Alphaproteobacteria</taxon>
        <taxon>Hyphomicrobiales</taxon>
        <taxon>Nitrobacteraceae</taxon>
        <taxon>Bradyrhizobium</taxon>
    </lineage>
</organism>
<dbReference type="EMBL" id="PGVG01000008">
    <property type="protein sequence ID" value="PJG54938.1"/>
    <property type="molecule type" value="Genomic_DNA"/>
</dbReference>
<evidence type="ECO:0000313" key="6">
    <source>
        <dbReference type="Proteomes" id="UP000231194"/>
    </source>
</evidence>
<dbReference type="OrthoDB" id="7347280at2"/>
<dbReference type="Pfam" id="PF00392">
    <property type="entry name" value="GntR"/>
    <property type="match status" value="1"/>
</dbReference>
<dbReference type="CDD" id="cd07377">
    <property type="entry name" value="WHTH_GntR"/>
    <property type="match status" value="1"/>
</dbReference>
<evidence type="ECO:0000259" key="4">
    <source>
        <dbReference type="PROSITE" id="PS50949"/>
    </source>
</evidence>
<sequence>MRSGLPVAPLFRPIDVAPAYQKVADAIEREIVNGRIKPGDPIGTEHDLVRQFGVNRSTIREGIRVLEEGGLIRRDSSRRLHACLPRYSKLASRLSRALVLHEVTFRELYEASMTLEVASIEGAVERATEDNIAELDDNLARSEAVVGDPAMLAECDAEFHVLVAKASQNRVLQLAREPAAQLFYPTTEVIVTGVAEGGPRLVAAHRHLIDAIRRRDREAGVLWTRRHLQDWRRGFEKIASLDRSVEHMYMEHAQAARRR</sequence>
<accession>A0A2M8RAU9</accession>
<dbReference type="InterPro" id="IPR011711">
    <property type="entry name" value="GntR_C"/>
</dbReference>
<keyword evidence="2" id="KW-0238">DNA-binding</keyword>
<dbReference type="Gene3D" id="1.10.10.10">
    <property type="entry name" value="Winged helix-like DNA-binding domain superfamily/Winged helix DNA-binding domain"/>
    <property type="match status" value="1"/>
</dbReference>
<name>A0A2M8RAU9_9BRAD</name>
<dbReference type="GO" id="GO:0003700">
    <property type="term" value="F:DNA-binding transcription factor activity"/>
    <property type="evidence" value="ECO:0007669"/>
    <property type="project" value="InterPro"/>
</dbReference>
<dbReference type="Gene3D" id="1.20.120.530">
    <property type="entry name" value="GntR ligand-binding domain-like"/>
    <property type="match status" value="1"/>
</dbReference>
<dbReference type="Pfam" id="PF07729">
    <property type="entry name" value="FCD"/>
    <property type="match status" value="1"/>
</dbReference>
<evidence type="ECO:0000256" key="1">
    <source>
        <dbReference type="ARBA" id="ARBA00023015"/>
    </source>
</evidence>
<protein>
    <submittedName>
        <fullName evidence="5">GntR family transcriptional regulator</fullName>
    </submittedName>
</protein>
<keyword evidence="1" id="KW-0805">Transcription regulation</keyword>
<evidence type="ECO:0000256" key="3">
    <source>
        <dbReference type="ARBA" id="ARBA00023163"/>
    </source>
</evidence>
<dbReference type="SUPFAM" id="SSF46785">
    <property type="entry name" value="Winged helix' DNA-binding domain"/>
    <property type="match status" value="1"/>
</dbReference>
<gene>
    <name evidence="5" type="ORF">CVM73_12690</name>
</gene>
<reference evidence="5 6" key="1">
    <citation type="submission" date="2017-11" db="EMBL/GenBank/DDBJ databases">
        <title>Bradyrhizobium forestalis sp. nov., an efficient nitrogen-fixing bacterium isolated from nodules of forest legume species in the Amazon.</title>
        <authorList>
            <person name="Costa E.M."/>
            <person name="Guimaraes A."/>
            <person name="Carvalho T.S."/>
            <person name="Rodrigues T.L."/>
            <person name="Ribeiro P.R.A."/>
            <person name="Lebbe L."/>
            <person name="Willems A."/>
            <person name="Moreira F.M.S."/>
        </authorList>
    </citation>
    <scope>NUCLEOTIDE SEQUENCE [LARGE SCALE GENOMIC DNA]</scope>
    <source>
        <strain evidence="5 6">INPA54B</strain>
    </source>
</reference>
<dbReference type="Proteomes" id="UP000231194">
    <property type="component" value="Unassembled WGS sequence"/>
</dbReference>
<keyword evidence="6" id="KW-1185">Reference proteome</keyword>
<comment type="caution">
    <text evidence="5">The sequence shown here is derived from an EMBL/GenBank/DDBJ whole genome shotgun (WGS) entry which is preliminary data.</text>
</comment>
<dbReference type="InterPro" id="IPR036388">
    <property type="entry name" value="WH-like_DNA-bd_sf"/>
</dbReference>
<dbReference type="PANTHER" id="PTHR43537:SF5">
    <property type="entry name" value="UXU OPERON TRANSCRIPTIONAL REGULATOR"/>
    <property type="match status" value="1"/>
</dbReference>
<dbReference type="PANTHER" id="PTHR43537">
    <property type="entry name" value="TRANSCRIPTIONAL REGULATOR, GNTR FAMILY"/>
    <property type="match status" value="1"/>
</dbReference>
<dbReference type="PROSITE" id="PS50949">
    <property type="entry name" value="HTH_GNTR"/>
    <property type="match status" value="1"/>
</dbReference>
<evidence type="ECO:0000256" key="2">
    <source>
        <dbReference type="ARBA" id="ARBA00023125"/>
    </source>
</evidence>
<dbReference type="AlphaFoldDB" id="A0A2M8RAU9"/>
<keyword evidence="3" id="KW-0804">Transcription</keyword>
<dbReference type="SMART" id="SM00345">
    <property type="entry name" value="HTH_GNTR"/>
    <property type="match status" value="1"/>
</dbReference>